<dbReference type="InterPro" id="IPR036565">
    <property type="entry name" value="Mur-like_cat_sf"/>
</dbReference>
<dbReference type="SUPFAM" id="SSF53623">
    <property type="entry name" value="MurD-like peptide ligases, catalytic domain"/>
    <property type="match status" value="1"/>
</dbReference>
<feature type="transmembrane region" description="Helical" evidence="4">
    <location>
        <begin position="56"/>
        <end position="75"/>
    </location>
</feature>
<name>A0A3M0BWT8_9PROT</name>
<dbReference type="InterPro" id="IPR051046">
    <property type="entry name" value="MurCDEF_CellWall_CoF430Synth"/>
</dbReference>
<keyword evidence="4" id="KW-0472">Membrane</keyword>
<feature type="transmembrane region" description="Helical" evidence="4">
    <location>
        <begin position="12"/>
        <end position="35"/>
    </location>
</feature>
<accession>A0A3M0BWT8</accession>
<comment type="caution">
    <text evidence="7">The sequence shown here is derived from an EMBL/GenBank/DDBJ whole genome shotgun (WGS) entry which is preliminary data.</text>
</comment>
<evidence type="ECO:0000313" key="8">
    <source>
        <dbReference type="Proteomes" id="UP000271227"/>
    </source>
</evidence>
<proteinExistence type="predicted"/>
<dbReference type="Pfam" id="PF08245">
    <property type="entry name" value="Mur_ligase_M"/>
    <property type="match status" value="1"/>
</dbReference>
<evidence type="ECO:0000256" key="2">
    <source>
        <dbReference type="ARBA" id="ARBA00022741"/>
    </source>
</evidence>
<dbReference type="AlphaFoldDB" id="A0A3M0BWT8"/>
<keyword evidence="1 7" id="KW-0436">Ligase</keyword>
<protein>
    <submittedName>
        <fullName evidence="7">UDP-N-acetylmuramoyl-tripeptide--D-alanyl-D-alanine ligase</fullName>
    </submittedName>
</protein>
<keyword evidence="2" id="KW-0547">Nucleotide-binding</keyword>
<dbReference type="OrthoDB" id="9801978at2"/>
<dbReference type="InterPro" id="IPR004101">
    <property type="entry name" value="Mur_ligase_C"/>
</dbReference>
<sequence length="562" mass="60796">MTDAFSALPSTFWIVAGPAIAAFLWLGIARGRFYLRFFQQEEYDGPRFLAWMGTNRAFDVTASLCLIAAFALLAGGDASGLPWLETLGAIFLPIGGLTGILRTRAYRNAKKPLIMTQRARRILNVYTVLADLLLLAGTAMVIYAYGRIPVFTGPAWAALLAVVWVQFLPFLLVLANALLSPAEKRVKAGFRAEAVEKLSRLNPTVIGITGSFGKTSTKHILGHILSAYAPTLMTPGSVNTEMGITRIIREKLTPDIRYFIVEMGAYGPGSIARLCRLAPPDTAIITAVGDAHYERFKSLAAVAQTKFELAEATFEKGGTVTVNRDGVPAYLLAEQTGRRQGHYQFVGQGPAPENDITLKDIVLTADGLCLHLMDGDEDITLDVPIYGRPQAGNIAAAAAAARRLGMPWAAIKAALKTMPQVKHRLDVTKTPDGIAIIDDAYNSNPIGFAAGLECLDALRKEGGRRILITPGMVELGERHDSEHERLGHLAAKHCDIIAVVTPERIPSFVDALADAGNSGAITVKSFTEQADAENWVRSTWGAGDAVLFENNLPDLYETKIRL</sequence>
<dbReference type="SUPFAM" id="SSF53244">
    <property type="entry name" value="MurD-like peptide ligases, peptide-binding domain"/>
    <property type="match status" value="1"/>
</dbReference>
<dbReference type="GO" id="GO:0005524">
    <property type="term" value="F:ATP binding"/>
    <property type="evidence" value="ECO:0007669"/>
    <property type="project" value="UniProtKB-KW"/>
</dbReference>
<keyword evidence="4" id="KW-0812">Transmembrane</keyword>
<dbReference type="Pfam" id="PF02875">
    <property type="entry name" value="Mur_ligase_C"/>
    <property type="match status" value="1"/>
</dbReference>
<gene>
    <name evidence="7" type="ORF">BXY39_3396</name>
</gene>
<feature type="domain" description="Mur ligase C-terminal" evidence="5">
    <location>
        <begin position="423"/>
        <end position="548"/>
    </location>
</feature>
<evidence type="ECO:0000259" key="5">
    <source>
        <dbReference type="Pfam" id="PF02875"/>
    </source>
</evidence>
<dbReference type="GO" id="GO:0016881">
    <property type="term" value="F:acid-amino acid ligase activity"/>
    <property type="evidence" value="ECO:0007669"/>
    <property type="project" value="InterPro"/>
</dbReference>
<dbReference type="InterPro" id="IPR013221">
    <property type="entry name" value="Mur_ligase_cen"/>
</dbReference>
<evidence type="ECO:0000256" key="4">
    <source>
        <dbReference type="SAM" id="Phobius"/>
    </source>
</evidence>
<dbReference type="Gene3D" id="3.90.190.20">
    <property type="entry name" value="Mur ligase, C-terminal domain"/>
    <property type="match status" value="1"/>
</dbReference>
<evidence type="ECO:0000259" key="6">
    <source>
        <dbReference type="Pfam" id="PF08245"/>
    </source>
</evidence>
<dbReference type="PANTHER" id="PTHR43024">
    <property type="entry name" value="UDP-N-ACETYLMURAMOYL-TRIPEPTIDE--D-ALANYL-D-ALANINE LIGASE"/>
    <property type="match status" value="1"/>
</dbReference>
<feature type="transmembrane region" description="Helical" evidence="4">
    <location>
        <begin position="157"/>
        <end position="179"/>
    </location>
</feature>
<evidence type="ECO:0000313" key="7">
    <source>
        <dbReference type="EMBL" id="RMB01888.1"/>
    </source>
</evidence>
<evidence type="ECO:0000256" key="1">
    <source>
        <dbReference type="ARBA" id="ARBA00022598"/>
    </source>
</evidence>
<dbReference type="Proteomes" id="UP000271227">
    <property type="component" value="Unassembled WGS sequence"/>
</dbReference>
<reference evidence="7 8" key="1">
    <citation type="submission" date="2018-10" db="EMBL/GenBank/DDBJ databases">
        <title>Genomic Encyclopedia of Archaeal and Bacterial Type Strains, Phase II (KMG-II): from individual species to whole genera.</title>
        <authorList>
            <person name="Goeker M."/>
        </authorList>
    </citation>
    <scope>NUCLEOTIDE SEQUENCE [LARGE SCALE GENOMIC DNA]</scope>
    <source>
        <strain evidence="7 8">DSM 25217</strain>
    </source>
</reference>
<feature type="transmembrane region" description="Helical" evidence="4">
    <location>
        <begin position="122"/>
        <end position="145"/>
    </location>
</feature>
<dbReference type="EMBL" id="REFR01000015">
    <property type="protein sequence ID" value="RMB01888.1"/>
    <property type="molecule type" value="Genomic_DNA"/>
</dbReference>
<evidence type="ECO:0000256" key="3">
    <source>
        <dbReference type="ARBA" id="ARBA00022840"/>
    </source>
</evidence>
<dbReference type="PANTHER" id="PTHR43024:SF1">
    <property type="entry name" value="UDP-N-ACETYLMURAMOYL-TRIPEPTIDE--D-ALANYL-D-ALANINE LIGASE"/>
    <property type="match status" value="1"/>
</dbReference>
<dbReference type="Gene3D" id="3.40.1190.10">
    <property type="entry name" value="Mur-like, catalytic domain"/>
    <property type="match status" value="1"/>
</dbReference>
<feature type="domain" description="Mur ligase central" evidence="6">
    <location>
        <begin position="208"/>
        <end position="401"/>
    </location>
</feature>
<keyword evidence="3" id="KW-0067">ATP-binding</keyword>
<keyword evidence="8" id="KW-1185">Reference proteome</keyword>
<dbReference type="RefSeq" id="WP_121940039.1">
    <property type="nucleotide sequence ID" value="NZ_REFR01000015.1"/>
</dbReference>
<dbReference type="InParanoid" id="A0A3M0BWT8"/>
<organism evidence="7 8">
    <name type="scientific">Eilatimonas milleporae</name>
    <dbReference type="NCBI Taxonomy" id="911205"/>
    <lineage>
        <taxon>Bacteria</taxon>
        <taxon>Pseudomonadati</taxon>
        <taxon>Pseudomonadota</taxon>
        <taxon>Alphaproteobacteria</taxon>
        <taxon>Kordiimonadales</taxon>
        <taxon>Kordiimonadaceae</taxon>
        <taxon>Eilatimonas</taxon>
    </lineage>
</organism>
<feature type="transmembrane region" description="Helical" evidence="4">
    <location>
        <begin position="81"/>
        <end position="101"/>
    </location>
</feature>
<keyword evidence="4" id="KW-1133">Transmembrane helix</keyword>
<dbReference type="InterPro" id="IPR036615">
    <property type="entry name" value="Mur_ligase_C_dom_sf"/>
</dbReference>